<evidence type="ECO:0000313" key="3">
    <source>
        <dbReference type="Proteomes" id="UP001482620"/>
    </source>
</evidence>
<proteinExistence type="predicted"/>
<dbReference type="Proteomes" id="UP001482620">
    <property type="component" value="Unassembled WGS sequence"/>
</dbReference>
<organism evidence="2 3">
    <name type="scientific">Ilyodon furcidens</name>
    <name type="common">goldbreast splitfin</name>
    <dbReference type="NCBI Taxonomy" id="33524"/>
    <lineage>
        <taxon>Eukaryota</taxon>
        <taxon>Metazoa</taxon>
        <taxon>Chordata</taxon>
        <taxon>Craniata</taxon>
        <taxon>Vertebrata</taxon>
        <taxon>Euteleostomi</taxon>
        <taxon>Actinopterygii</taxon>
        <taxon>Neopterygii</taxon>
        <taxon>Teleostei</taxon>
        <taxon>Neoteleostei</taxon>
        <taxon>Acanthomorphata</taxon>
        <taxon>Ovalentaria</taxon>
        <taxon>Atherinomorphae</taxon>
        <taxon>Cyprinodontiformes</taxon>
        <taxon>Goodeidae</taxon>
        <taxon>Ilyodon</taxon>
    </lineage>
</organism>
<reference evidence="2 3" key="1">
    <citation type="submission" date="2021-06" db="EMBL/GenBank/DDBJ databases">
        <authorList>
            <person name="Palmer J.M."/>
        </authorList>
    </citation>
    <scope>NUCLEOTIDE SEQUENCE [LARGE SCALE GENOMIC DNA]</scope>
    <source>
        <strain evidence="3">if_2019</strain>
        <tissue evidence="2">Muscle</tissue>
    </source>
</reference>
<comment type="caution">
    <text evidence="2">The sequence shown here is derived from an EMBL/GenBank/DDBJ whole genome shotgun (WGS) entry which is preliminary data.</text>
</comment>
<keyword evidence="3" id="KW-1185">Reference proteome</keyword>
<sequence>MEHALKLCLIFQKKNFIRNCFQIISIATDTETGMKGKKKSTKEKEVGQKGKRERRRKEWRKERRMKRIQDNILLASTPAETFILAAFLPKMHSTYECKMYLVVNAAQYRAFI</sequence>
<evidence type="ECO:0000313" key="2">
    <source>
        <dbReference type="EMBL" id="MEQ2245972.1"/>
    </source>
</evidence>
<gene>
    <name evidence="2" type="ORF">ILYODFUR_033586</name>
</gene>
<feature type="region of interest" description="Disordered" evidence="1">
    <location>
        <begin position="33"/>
        <end position="62"/>
    </location>
</feature>
<name>A0ABV0UL59_9TELE</name>
<evidence type="ECO:0000256" key="1">
    <source>
        <dbReference type="SAM" id="MobiDB-lite"/>
    </source>
</evidence>
<dbReference type="EMBL" id="JAHRIQ010075277">
    <property type="protein sequence ID" value="MEQ2245972.1"/>
    <property type="molecule type" value="Genomic_DNA"/>
</dbReference>
<accession>A0ABV0UL59</accession>
<feature type="compositionally biased region" description="Basic residues" evidence="1">
    <location>
        <begin position="51"/>
        <end position="62"/>
    </location>
</feature>
<protein>
    <submittedName>
        <fullName evidence="2">Uncharacterized protein</fullName>
    </submittedName>
</protein>